<evidence type="ECO:0008006" key="2">
    <source>
        <dbReference type="Google" id="ProtNLM"/>
    </source>
</evidence>
<accession>A0A644YQF6</accession>
<dbReference type="AlphaFoldDB" id="A0A644YQF6"/>
<comment type="caution">
    <text evidence="1">The sequence shown here is derived from an EMBL/GenBank/DDBJ whole genome shotgun (WGS) entry which is preliminary data.</text>
</comment>
<organism evidence="1">
    <name type="scientific">bioreactor metagenome</name>
    <dbReference type="NCBI Taxonomy" id="1076179"/>
    <lineage>
        <taxon>unclassified sequences</taxon>
        <taxon>metagenomes</taxon>
        <taxon>ecological metagenomes</taxon>
    </lineage>
</organism>
<gene>
    <name evidence="1" type="ORF">SDC9_77067</name>
</gene>
<protein>
    <recommendedName>
        <fullName evidence="2">SsuA/THI5-like domain-containing protein</fullName>
    </recommendedName>
</protein>
<reference evidence="1" key="1">
    <citation type="submission" date="2019-08" db="EMBL/GenBank/DDBJ databases">
        <authorList>
            <person name="Kucharzyk K."/>
            <person name="Murdoch R.W."/>
            <person name="Higgins S."/>
            <person name="Loffler F."/>
        </authorList>
    </citation>
    <scope>NUCLEOTIDE SEQUENCE</scope>
</reference>
<sequence length="70" mass="7690">MSIEDRDLAVELVKGYGYPSEADFDTGKALDAQADVKYFAEALHDIGYLTSDPEEYIAKAFTPVDLTLGK</sequence>
<name>A0A644YQF6_9ZZZZ</name>
<proteinExistence type="predicted"/>
<dbReference type="EMBL" id="VSSQ01005808">
    <property type="protein sequence ID" value="MPM30517.1"/>
    <property type="molecule type" value="Genomic_DNA"/>
</dbReference>
<evidence type="ECO:0000313" key="1">
    <source>
        <dbReference type="EMBL" id="MPM30517.1"/>
    </source>
</evidence>